<dbReference type="EC" id="3.6.1.13" evidence="4"/>
<organism evidence="4 5">
    <name type="scientific">Geomicrobium sediminis</name>
    <dbReference type="NCBI Taxonomy" id="1347788"/>
    <lineage>
        <taxon>Bacteria</taxon>
        <taxon>Bacillati</taxon>
        <taxon>Bacillota</taxon>
        <taxon>Bacilli</taxon>
        <taxon>Bacillales</taxon>
        <taxon>Geomicrobium</taxon>
    </lineage>
</organism>
<evidence type="ECO:0000313" key="5">
    <source>
        <dbReference type="Proteomes" id="UP000741863"/>
    </source>
</evidence>
<accession>A0ABS2PDV5</accession>
<dbReference type="InterPro" id="IPR020084">
    <property type="entry name" value="NUDIX_hydrolase_CS"/>
</dbReference>
<dbReference type="GO" id="GO:0047631">
    <property type="term" value="F:ADP-ribose diphosphatase activity"/>
    <property type="evidence" value="ECO:0007669"/>
    <property type="project" value="UniProtKB-EC"/>
</dbReference>
<dbReference type="SUPFAM" id="SSF55811">
    <property type="entry name" value="Nudix"/>
    <property type="match status" value="1"/>
</dbReference>
<dbReference type="EMBL" id="JAFBEC010000007">
    <property type="protein sequence ID" value="MBM7633603.1"/>
    <property type="molecule type" value="Genomic_DNA"/>
</dbReference>
<proteinExistence type="predicted"/>
<evidence type="ECO:0000313" key="4">
    <source>
        <dbReference type="EMBL" id="MBM7633603.1"/>
    </source>
</evidence>
<dbReference type="InterPro" id="IPR015797">
    <property type="entry name" value="NUDIX_hydrolase-like_dom_sf"/>
</dbReference>
<gene>
    <name evidence="4" type="ORF">JOD17_002697</name>
</gene>
<dbReference type="PANTHER" id="PTHR11839">
    <property type="entry name" value="UDP/ADP-SUGAR PYROPHOSPHATASE"/>
    <property type="match status" value="1"/>
</dbReference>
<comment type="cofactor">
    <cofactor evidence="1">
        <name>Mg(2+)</name>
        <dbReference type="ChEBI" id="CHEBI:18420"/>
    </cofactor>
</comment>
<dbReference type="InterPro" id="IPR000086">
    <property type="entry name" value="NUDIX_hydrolase_dom"/>
</dbReference>
<keyword evidence="2 4" id="KW-0378">Hydrolase</keyword>
<evidence type="ECO:0000256" key="1">
    <source>
        <dbReference type="ARBA" id="ARBA00001946"/>
    </source>
</evidence>
<dbReference type="PROSITE" id="PS51462">
    <property type="entry name" value="NUDIX"/>
    <property type="match status" value="1"/>
</dbReference>
<sequence>MDLTEKTVKKETVFEGKVITLELHDVTLPDESSGKREVIKHPGAVAVLAVTPEGTIPLIRQYRKASEQTLLEIPAGKKEAGEEPLETAKRELKEETGYSASRLIDIGGFYTSPGFADEYIHIYLAENVSKGEANTDEDEFLEIEMWSKEEAIQFALQGKFNDAKTAYSLLQLFARENLADKS</sequence>
<dbReference type="PANTHER" id="PTHR11839:SF18">
    <property type="entry name" value="NUDIX HYDROLASE DOMAIN-CONTAINING PROTEIN"/>
    <property type="match status" value="1"/>
</dbReference>
<protein>
    <submittedName>
        <fullName evidence="4">ADP-ribose pyrophosphatase</fullName>
        <ecNumber evidence="4">3.6.1.13</ecNumber>
    </submittedName>
</protein>
<dbReference type="Pfam" id="PF00293">
    <property type="entry name" value="NUDIX"/>
    <property type="match status" value="1"/>
</dbReference>
<comment type="caution">
    <text evidence="4">The sequence shown here is derived from an EMBL/GenBank/DDBJ whole genome shotgun (WGS) entry which is preliminary data.</text>
</comment>
<reference evidence="4 5" key="1">
    <citation type="submission" date="2021-01" db="EMBL/GenBank/DDBJ databases">
        <title>Genomic Encyclopedia of Type Strains, Phase IV (KMG-IV): sequencing the most valuable type-strain genomes for metagenomic binning, comparative biology and taxonomic classification.</title>
        <authorList>
            <person name="Goeker M."/>
        </authorList>
    </citation>
    <scope>NUCLEOTIDE SEQUENCE [LARGE SCALE GENOMIC DNA]</scope>
    <source>
        <strain evidence="4 5">DSM 25540</strain>
    </source>
</reference>
<name>A0ABS2PDV5_9BACL</name>
<dbReference type="Gene3D" id="3.90.79.10">
    <property type="entry name" value="Nucleoside Triphosphate Pyrophosphohydrolase"/>
    <property type="match status" value="1"/>
</dbReference>
<evidence type="ECO:0000256" key="2">
    <source>
        <dbReference type="ARBA" id="ARBA00022801"/>
    </source>
</evidence>
<keyword evidence="5" id="KW-1185">Reference proteome</keyword>
<dbReference type="RefSeq" id="WP_204698298.1">
    <property type="nucleotide sequence ID" value="NZ_JAFBEC010000007.1"/>
</dbReference>
<dbReference type="PROSITE" id="PS00893">
    <property type="entry name" value="NUDIX_BOX"/>
    <property type="match status" value="1"/>
</dbReference>
<dbReference type="Proteomes" id="UP000741863">
    <property type="component" value="Unassembled WGS sequence"/>
</dbReference>
<evidence type="ECO:0000259" key="3">
    <source>
        <dbReference type="PROSITE" id="PS51462"/>
    </source>
</evidence>
<feature type="domain" description="Nudix hydrolase" evidence="3">
    <location>
        <begin position="39"/>
        <end position="173"/>
    </location>
</feature>